<keyword evidence="6 8" id="KW-0648">Protein biosynthesis</keyword>
<comment type="catalytic activity">
    <reaction evidence="8">
        <text>tRNA(Leu) + L-leucine + ATP = L-leucyl-tRNA(Leu) + AMP + diphosphate</text>
        <dbReference type="Rhea" id="RHEA:11688"/>
        <dbReference type="Rhea" id="RHEA-COMP:9613"/>
        <dbReference type="Rhea" id="RHEA-COMP:9622"/>
        <dbReference type="ChEBI" id="CHEBI:30616"/>
        <dbReference type="ChEBI" id="CHEBI:33019"/>
        <dbReference type="ChEBI" id="CHEBI:57427"/>
        <dbReference type="ChEBI" id="CHEBI:78442"/>
        <dbReference type="ChEBI" id="CHEBI:78494"/>
        <dbReference type="ChEBI" id="CHEBI:456215"/>
        <dbReference type="EC" id="6.1.1.4"/>
    </reaction>
</comment>
<dbReference type="PATRIC" id="fig|1706438.3.peg.191"/>
<evidence type="ECO:0000256" key="8">
    <source>
        <dbReference type="HAMAP-Rule" id="MF_00049"/>
    </source>
</evidence>
<accession>A0A150IN02</accession>
<keyword evidence="5 8" id="KW-0067">ATP-binding</keyword>
<dbReference type="InterPro" id="IPR004493">
    <property type="entry name" value="Leu-tRNA-synth_Ia_arc/euk"/>
</dbReference>
<evidence type="ECO:0000256" key="5">
    <source>
        <dbReference type="ARBA" id="ARBA00022840"/>
    </source>
</evidence>
<dbReference type="Proteomes" id="UP000092403">
    <property type="component" value="Unassembled WGS sequence"/>
</dbReference>
<dbReference type="GO" id="GO:0005737">
    <property type="term" value="C:cytoplasm"/>
    <property type="evidence" value="ECO:0007669"/>
    <property type="project" value="UniProtKB-SubCell"/>
</dbReference>
<feature type="binding site" evidence="8">
    <location>
        <position position="631"/>
    </location>
    <ligand>
        <name>ATP</name>
        <dbReference type="ChEBI" id="CHEBI:30616"/>
    </ligand>
</feature>
<dbReference type="NCBIfam" id="NF008957">
    <property type="entry name" value="PRK12300.1"/>
    <property type="match status" value="1"/>
</dbReference>
<dbReference type="NCBIfam" id="TIGR00395">
    <property type="entry name" value="leuS_arch"/>
    <property type="match status" value="1"/>
</dbReference>
<feature type="short sequence motif" description="'KMSKS' region" evidence="8">
    <location>
        <begin position="628"/>
        <end position="632"/>
    </location>
</feature>
<dbReference type="PATRIC" id="fig|1706437.3.peg.234"/>
<dbReference type="GO" id="GO:0006429">
    <property type="term" value="P:leucyl-tRNA aminoacylation"/>
    <property type="evidence" value="ECO:0007669"/>
    <property type="project" value="UniProtKB-UniRule"/>
</dbReference>
<evidence type="ECO:0000256" key="9">
    <source>
        <dbReference type="RuleBase" id="RU363035"/>
    </source>
</evidence>
<name>A0A150IN02_9EURY</name>
<evidence type="ECO:0000313" key="14">
    <source>
        <dbReference type="EMBL" id="KYC51266.1"/>
    </source>
</evidence>
<evidence type="ECO:0000256" key="6">
    <source>
        <dbReference type="ARBA" id="ARBA00022917"/>
    </source>
</evidence>
<dbReference type="GO" id="GO:0005524">
    <property type="term" value="F:ATP binding"/>
    <property type="evidence" value="ECO:0007669"/>
    <property type="project" value="UniProtKB-UniRule"/>
</dbReference>
<organism evidence="12 16">
    <name type="scientific">Candidatus Methanofastidiosum methylothiophilum</name>
    <dbReference type="NCBI Taxonomy" id="1705564"/>
    <lineage>
        <taxon>Archaea</taxon>
        <taxon>Methanobacteriati</taxon>
        <taxon>Methanobacteriota</taxon>
        <taxon>Stenosarchaea group</taxon>
        <taxon>Candidatus Methanofastidiosia</taxon>
        <taxon>Candidatus Methanofastidiosales</taxon>
        <taxon>Candidatus Methanofastidiosaceae</taxon>
        <taxon>Candidatus Methanofastidiosum</taxon>
    </lineage>
</organism>
<sequence>MILLEIEEKWQKKWEDARIFYSDPKDMKKFFVNFPYPYVNGFMHLGHSFSLMRAEVFARYKRMCGYNTLFPFGFHATGTPIVAAAERVRDGEKSQIDILEKMEVPKELIPKFSDPEFWVRYFPEESIKDLKLLGLCVDWRRSFITTSLNPFYDKFIRWQFNKLKEKNFVVKGEHPVTWCPKCNNPIGDHARLEGEGITPEEIILLKFKFENKILPAATYRVETVFGVTNMWMNPGTKYLEVEVDGEIWIISPVAAEKLINQKHKINIIKELDSKELIGKSCENPLTGDRVPILPATFVSPEIGTGVVMSVPSHAPYDYIALKDIQSNPSKYGVPDSLVRNITPIPLIVVEDFGKNPAIEISEKMGISSQEDVDKLEEATNIIYKKEFHQGILNERTGKYKGIKVSDVKKIIVTDFVNSGVASLFFELPGKVVCRCLTQGVVKIVSDQWFLAYGSPEWKGLAKKCLAQMNIYPEKARKQFEYVLDWLKDWACTREFGLGTKLPWDEKWVIESLSDSTIYMAYYVLAKFFEDPSYKIDPQKLDDYFFDYVYLKLGNLEEVSAKSGLSKELILDMKKEFEYWYPFEFRNSGKDLIQNHLSFCIFNHAAIFPEELWPKGFGVNGWVLVDGEKMSKSKGNFYTIKQIVKMYGADAARITLMNGGEGLDDPNWDSEFARTITDKLKNWQDFCIENYGKGRTEKLYIDRWFLSVLDKAIKETTEAMNDTNFRTALSKGFFDLQRDLKWYLKRCLNSPNKEVISEVIKTQTLILAPFTPHICEEIWEKLGFEPFISNASWPEYREEMIDKISEESEYYIEEVVNDIREIISVLSRGEQKSLEKIEIYTAENWKWDLIEIIKTKENMGEAIKTAMSNEEFRKNGKDVNLIIQRCFKNRYFPERFDEKEVLNEAKKFLMEEFKTEVNIDPKEDPGNDRKKAIPRKPGMHIYFK</sequence>
<feature type="domain" description="Methionyl/Valyl/Leucyl/Isoleucyl-tRNA synthetase anticodon-binding" evidence="11">
    <location>
        <begin position="701"/>
        <end position="829"/>
    </location>
</feature>
<dbReference type="HAMAP" id="MF_00049_A">
    <property type="entry name" value="Leu_tRNA_synth_A"/>
    <property type="match status" value="1"/>
</dbReference>
<evidence type="ECO:0000256" key="2">
    <source>
        <dbReference type="ARBA" id="ARBA00022490"/>
    </source>
</evidence>
<evidence type="ECO:0000313" key="15">
    <source>
        <dbReference type="Proteomes" id="UP000091929"/>
    </source>
</evidence>
<dbReference type="InterPro" id="IPR009008">
    <property type="entry name" value="Val/Leu/Ile-tRNA-synth_edit"/>
</dbReference>
<dbReference type="Gene3D" id="1.10.730.10">
    <property type="entry name" value="Isoleucyl-tRNA Synthetase, Domain 1"/>
    <property type="match status" value="1"/>
</dbReference>
<dbReference type="InterPro" id="IPR013155">
    <property type="entry name" value="M/V/L/I-tRNA-synth_anticd-bd"/>
</dbReference>
<protein>
    <recommendedName>
        <fullName evidence="8">Leucine--tRNA ligase</fullName>
        <ecNumber evidence="8">6.1.1.4</ecNumber>
    </recommendedName>
    <alternativeName>
        <fullName evidence="8">Leucyl-tRNA synthetase</fullName>
        <shortName evidence="8">LeuRS</shortName>
    </alternativeName>
</protein>
<dbReference type="Proteomes" id="UP000092401">
    <property type="component" value="Unassembled WGS sequence"/>
</dbReference>
<gene>
    <name evidence="8 12" type="primary">leuS</name>
    <name evidence="12" type="ORF">APG10_00138</name>
    <name evidence="13" type="ORF">APG11_00235</name>
    <name evidence="14" type="ORF">APG12_00191</name>
</gene>
<comment type="similarity">
    <text evidence="1 8 9">Belongs to the class-I aminoacyl-tRNA synthetase family.</text>
</comment>
<dbReference type="SUPFAM" id="SSF52374">
    <property type="entry name" value="Nucleotidylyl transferase"/>
    <property type="match status" value="1"/>
</dbReference>
<dbReference type="InterPro" id="IPR009080">
    <property type="entry name" value="tRNAsynth_Ia_anticodon-bd"/>
</dbReference>
<keyword evidence="3 8" id="KW-0436">Ligase</keyword>
<accession>A0A150J213</accession>
<feature type="short sequence motif" description="'HIGH' region" evidence="8">
    <location>
        <begin position="37"/>
        <end position="47"/>
    </location>
</feature>
<evidence type="ECO:0000259" key="11">
    <source>
        <dbReference type="Pfam" id="PF08264"/>
    </source>
</evidence>
<feature type="domain" description="Aminoacyl-tRNA synthetase class Ia" evidence="10">
    <location>
        <begin position="9"/>
        <end position="663"/>
    </location>
</feature>
<dbReference type="PATRIC" id="fig|1706436.3.peg.137"/>
<evidence type="ECO:0000313" key="13">
    <source>
        <dbReference type="EMBL" id="KYC48564.1"/>
    </source>
</evidence>
<comment type="subcellular location">
    <subcellularLocation>
        <location evidence="8">Cytoplasm</location>
    </subcellularLocation>
</comment>
<accession>A0A150IV86</accession>
<evidence type="ECO:0000256" key="4">
    <source>
        <dbReference type="ARBA" id="ARBA00022741"/>
    </source>
</evidence>
<keyword evidence="2 8" id="KW-0963">Cytoplasm</keyword>
<evidence type="ECO:0000313" key="12">
    <source>
        <dbReference type="EMBL" id="KYC46268.1"/>
    </source>
</evidence>
<dbReference type="Gene3D" id="3.90.740.10">
    <property type="entry name" value="Valyl/Leucyl/Isoleucyl-tRNA synthetase, editing domain"/>
    <property type="match status" value="1"/>
</dbReference>
<dbReference type="EMBL" id="LNJC01000002">
    <property type="protein sequence ID" value="KYC51266.1"/>
    <property type="molecule type" value="Genomic_DNA"/>
</dbReference>
<proteinExistence type="inferred from homology"/>
<keyword evidence="4 8" id="KW-0547">Nucleotide-binding</keyword>
<dbReference type="Pfam" id="PF00133">
    <property type="entry name" value="tRNA-synt_1"/>
    <property type="match status" value="1"/>
</dbReference>
<dbReference type="AlphaFoldDB" id="A0A150IN02"/>
<dbReference type="PANTHER" id="PTHR45794:SF1">
    <property type="entry name" value="LEUCINE--TRNA LIGASE, CYTOPLASMIC"/>
    <property type="match status" value="1"/>
</dbReference>
<dbReference type="Proteomes" id="UP000091929">
    <property type="component" value="Unassembled WGS sequence"/>
</dbReference>
<keyword evidence="7 8" id="KW-0030">Aminoacyl-tRNA synthetase</keyword>
<evidence type="ECO:0000259" key="10">
    <source>
        <dbReference type="Pfam" id="PF00133"/>
    </source>
</evidence>
<dbReference type="EMBL" id="LNGF01000003">
    <property type="protein sequence ID" value="KYC48564.1"/>
    <property type="molecule type" value="Genomic_DNA"/>
</dbReference>
<dbReference type="PANTHER" id="PTHR45794">
    <property type="entry name" value="LEUCYL-TRNA SYNTHETASE"/>
    <property type="match status" value="1"/>
</dbReference>
<dbReference type="InterPro" id="IPR001412">
    <property type="entry name" value="aa-tRNA-synth_I_CS"/>
</dbReference>
<evidence type="ECO:0000256" key="7">
    <source>
        <dbReference type="ARBA" id="ARBA00023146"/>
    </source>
</evidence>
<dbReference type="Gene3D" id="3.30.2320.20">
    <property type="entry name" value="Class I aminoacyl-tRNA synthetases (RS)"/>
    <property type="match status" value="1"/>
</dbReference>
<dbReference type="EC" id="6.1.1.4" evidence="8"/>
<comment type="caution">
    <text evidence="12">The sequence shown here is derived from an EMBL/GenBank/DDBJ whole genome shotgun (WGS) entry which is preliminary data.</text>
</comment>
<dbReference type="CDD" id="cd07959">
    <property type="entry name" value="Anticodon_Ia_Leu_AEc"/>
    <property type="match status" value="1"/>
</dbReference>
<dbReference type="EMBL" id="LNGE01000002">
    <property type="protein sequence ID" value="KYC46268.1"/>
    <property type="molecule type" value="Genomic_DNA"/>
</dbReference>
<evidence type="ECO:0000256" key="1">
    <source>
        <dbReference type="ARBA" id="ARBA00005594"/>
    </source>
</evidence>
<dbReference type="SUPFAM" id="SSF47323">
    <property type="entry name" value="Anticodon-binding domain of a subclass of class I aminoacyl-tRNA synthetases"/>
    <property type="match status" value="1"/>
</dbReference>
<dbReference type="InterPro" id="IPR002300">
    <property type="entry name" value="aa-tRNA-synth_Ia"/>
</dbReference>
<dbReference type="Pfam" id="PF08264">
    <property type="entry name" value="Anticodon_1"/>
    <property type="match status" value="1"/>
</dbReference>
<dbReference type="InterPro" id="IPR014729">
    <property type="entry name" value="Rossmann-like_a/b/a_fold"/>
</dbReference>
<dbReference type="InterPro" id="IPR020791">
    <property type="entry name" value="Leu-tRNA-lgase_arc"/>
</dbReference>
<dbReference type="Gene3D" id="3.40.50.620">
    <property type="entry name" value="HUPs"/>
    <property type="match status" value="1"/>
</dbReference>
<dbReference type="PROSITE" id="PS00178">
    <property type="entry name" value="AA_TRNA_LIGASE_I"/>
    <property type="match status" value="1"/>
</dbReference>
<evidence type="ECO:0000256" key="3">
    <source>
        <dbReference type="ARBA" id="ARBA00022598"/>
    </source>
</evidence>
<reference evidence="15 16" key="1">
    <citation type="journal article" date="2016" name="ISME J.">
        <title>Chasing the elusive Euryarchaeota class WSA2: genomes reveal a uniquely fastidious methyl-reducing methanogen.</title>
        <authorList>
            <person name="Nobu M.K."/>
            <person name="Narihiro T."/>
            <person name="Kuroda K."/>
            <person name="Mei R."/>
            <person name="Liu W.T."/>
        </authorList>
    </citation>
    <scope>NUCLEOTIDE SEQUENCE [LARGE SCALE GENOMIC DNA]</scope>
    <source>
        <strain evidence="12">B03fssc0709_Meth_Bin005</strain>
        <strain evidence="13">B15fssc0709_Meth_Bin003</strain>
        <strain evidence="14">BMIXfssc0709_Meth_Bin006</strain>
    </source>
</reference>
<dbReference type="SUPFAM" id="SSF50677">
    <property type="entry name" value="ValRS/IleRS/LeuRS editing domain"/>
    <property type="match status" value="1"/>
</dbReference>
<dbReference type="GO" id="GO:0002161">
    <property type="term" value="F:aminoacyl-tRNA deacylase activity"/>
    <property type="evidence" value="ECO:0007669"/>
    <property type="project" value="InterPro"/>
</dbReference>
<evidence type="ECO:0000313" key="16">
    <source>
        <dbReference type="Proteomes" id="UP000092401"/>
    </source>
</evidence>
<dbReference type="Gene3D" id="1.10.10.720">
    <property type="entry name" value="leucyl-tRNA synthetase"/>
    <property type="match status" value="1"/>
</dbReference>
<dbReference type="GO" id="GO:0004823">
    <property type="term" value="F:leucine-tRNA ligase activity"/>
    <property type="evidence" value="ECO:0007669"/>
    <property type="project" value="UniProtKB-UniRule"/>
</dbReference>